<evidence type="ECO:0000256" key="8">
    <source>
        <dbReference type="HAMAP-Rule" id="MF_00134"/>
    </source>
</evidence>
<dbReference type="Pfam" id="PF00218">
    <property type="entry name" value="IGPS"/>
    <property type="match status" value="1"/>
</dbReference>
<dbReference type="PANTHER" id="PTHR22854">
    <property type="entry name" value="TRYPTOPHAN BIOSYNTHESIS PROTEIN"/>
    <property type="match status" value="1"/>
</dbReference>
<keyword evidence="5 8" id="KW-0822">Tryptophan biosynthesis</keyword>
<protein>
    <recommendedName>
        <fullName evidence="8">Indole-3-glycerol phosphate synthase</fullName>
        <shortName evidence="8">IGPS</shortName>
        <ecNumber evidence="8">4.1.1.48</ecNumber>
    </recommendedName>
</protein>
<gene>
    <name evidence="8 10" type="primary">trpC</name>
    <name evidence="10" type="ORF">ACFQU8_06260</name>
</gene>
<dbReference type="EC" id="4.1.1.48" evidence="8"/>
<proteinExistence type="inferred from homology"/>
<comment type="caution">
    <text evidence="10">The sequence shown here is derived from an EMBL/GenBank/DDBJ whole genome shotgun (WGS) entry which is preliminary data.</text>
</comment>
<dbReference type="EMBL" id="JBHTGR010000010">
    <property type="protein sequence ID" value="MFC7746836.1"/>
    <property type="molecule type" value="Genomic_DNA"/>
</dbReference>
<dbReference type="InterPro" id="IPR013785">
    <property type="entry name" value="Aldolase_TIM"/>
</dbReference>
<dbReference type="CDD" id="cd00331">
    <property type="entry name" value="IGPS"/>
    <property type="match status" value="1"/>
</dbReference>
<keyword evidence="11" id="KW-1185">Reference proteome</keyword>
<comment type="similarity">
    <text evidence="8">Belongs to the TrpC family.</text>
</comment>
<dbReference type="InterPro" id="IPR011060">
    <property type="entry name" value="RibuloseP-bd_barrel"/>
</dbReference>
<reference evidence="11" key="1">
    <citation type="journal article" date="2019" name="Int. J. Syst. Evol. Microbiol.">
        <title>The Global Catalogue of Microorganisms (GCM) 10K type strain sequencing project: providing services to taxonomists for standard genome sequencing and annotation.</title>
        <authorList>
            <consortium name="The Broad Institute Genomics Platform"/>
            <consortium name="The Broad Institute Genome Sequencing Center for Infectious Disease"/>
            <person name="Wu L."/>
            <person name="Ma J."/>
        </authorList>
    </citation>
    <scope>NUCLEOTIDE SEQUENCE [LARGE SCALE GENOMIC DNA]</scope>
    <source>
        <strain evidence="11">JCM 30234</strain>
    </source>
</reference>
<evidence type="ECO:0000313" key="11">
    <source>
        <dbReference type="Proteomes" id="UP001596620"/>
    </source>
</evidence>
<name>A0ABW2USM2_9BACI</name>
<keyword evidence="6 8" id="KW-0057">Aromatic amino acid biosynthesis</keyword>
<dbReference type="InterPro" id="IPR013798">
    <property type="entry name" value="Indole-3-glycerol_P_synth_dom"/>
</dbReference>
<evidence type="ECO:0000313" key="10">
    <source>
        <dbReference type="EMBL" id="MFC7746836.1"/>
    </source>
</evidence>
<dbReference type="InterPro" id="IPR045186">
    <property type="entry name" value="Indole-3-glycerol_P_synth"/>
</dbReference>
<dbReference type="Gene3D" id="3.20.20.70">
    <property type="entry name" value="Aldolase class I"/>
    <property type="match status" value="1"/>
</dbReference>
<comment type="pathway">
    <text evidence="2 8">Amino-acid biosynthesis; L-tryptophan biosynthesis; L-tryptophan from chorismate: step 4/5.</text>
</comment>
<dbReference type="HAMAP" id="MF_00134_B">
    <property type="entry name" value="IGPS_B"/>
    <property type="match status" value="1"/>
</dbReference>
<dbReference type="PANTHER" id="PTHR22854:SF2">
    <property type="entry name" value="INDOLE-3-GLYCEROL-PHOSPHATE SYNTHASE"/>
    <property type="match status" value="1"/>
</dbReference>
<dbReference type="SUPFAM" id="SSF51366">
    <property type="entry name" value="Ribulose-phoshate binding barrel"/>
    <property type="match status" value="1"/>
</dbReference>
<evidence type="ECO:0000256" key="1">
    <source>
        <dbReference type="ARBA" id="ARBA00001633"/>
    </source>
</evidence>
<dbReference type="Proteomes" id="UP001596620">
    <property type="component" value="Unassembled WGS sequence"/>
</dbReference>
<accession>A0ABW2USM2</accession>
<dbReference type="InterPro" id="IPR001468">
    <property type="entry name" value="Indole-3-GlycerolPSynthase_CS"/>
</dbReference>
<evidence type="ECO:0000256" key="5">
    <source>
        <dbReference type="ARBA" id="ARBA00022822"/>
    </source>
</evidence>
<evidence type="ECO:0000256" key="3">
    <source>
        <dbReference type="ARBA" id="ARBA00022605"/>
    </source>
</evidence>
<evidence type="ECO:0000256" key="2">
    <source>
        <dbReference type="ARBA" id="ARBA00004696"/>
    </source>
</evidence>
<dbReference type="GO" id="GO:0004425">
    <property type="term" value="F:indole-3-glycerol-phosphate synthase activity"/>
    <property type="evidence" value="ECO:0007669"/>
    <property type="project" value="UniProtKB-EC"/>
</dbReference>
<organism evidence="10 11">
    <name type="scientific">Lentibacillus kimchii</name>
    <dbReference type="NCBI Taxonomy" id="1542911"/>
    <lineage>
        <taxon>Bacteria</taxon>
        <taxon>Bacillati</taxon>
        <taxon>Bacillota</taxon>
        <taxon>Bacilli</taxon>
        <taxon>Bacillales</taxon>
        <taxon>Bacillaceae</taxon>
        <taxon>Lentibacillus</taxon>
    </lineage>
</organism>
<feature type="domain" description="Indole-3-glycerol phosphate synthase" evidence="9">
    <location>
        <begin position="4"/>
        <end position="252"/>
    </location>
</feature>
<keyword evidence="4 8" id="KW-0210">Decarboxylase</keyword>
<dbReference type="NCBIfam" id="NF001377">
    <property type="entry name" value="PRK00278.2-4"/>
    <property type="match status" value="1"/>
</dbReference>
<keyword evidence="7 8" id="KW-0456">Lyase</keyword>
<evidence type="ECO:0000256" key="6">
    <source>
        <dbReference type="ARBA" id="ARBA00023141"/>
    </source>
</evidence>
<evidence type="ECO:0000256" key="7">
    <source>
        <dbReference type="ARBA" id="ARBA00023239"/>
    </source>
</evidence>
<sequence length="266" mass="28753">MGILTEILQQKEKEVTSLKEQPLPESTGKTRATPSFVQTISSAEHMTVIAEIKRASPSKGSIDPDVDPARKAALYEACGAGAISVLTDEPFFKGSMDDLRTIRQTVNVPLLAKDFFIDQVQIDHAKAAGASIILLIVAAMSPFKLQNLFAYAKEQKLDVLCEVHNEQEMMTAIELGADVIGINNRDLNTFTVDLATTGQLASLVTNPDTLIISESGLASRRDAQQAAHAGARAVLMGETLMRSDDVRGMVTDLRVPLPEGGHFHAR</sequence>
<keyword evidence="3 8" id="KW-0028">Amino-acid biosynthesis</keyword>
<evidence type="ECO:0000259" key="9">
    <source>
        <dbReference type="Pfam" id="PF00218"/>
    </source>
</evidence>
<comment type="catalytic activity">
    <reaction evidence="1 8">
        <text>1-(2-carboxyphenylamino)-1-deoxy-D-ribulose 5-phosphate + H(+) = (1S,2R)-1-C-(indol-3-yl)glycerol 3-phosphate + CO2 + H2O</text>
        <dbReference type="Rhea" id="RHEA:23476"/>
        <dbReference type="ChEBI" id="CHEBI:15377"/>
        <dbReference type="ChEBI" id="CHEBI:15378"/>
        <dbReference type="ChEBI" id="CHEBI:16526"/>
        <dbReference type="ChEBI" id="CHEBI:58613"/>
        <dbReference type="ChEBI" id="CHEBI:58866"/>
        <dbReference type="EC" id="4.1.1.48"/>
    </reaction>
</comment>
<dbReference type="RefSeq" id="WP_382358345.1">
    <property type="nucleotide sequence ID" value="NZ_JBHTGR010000010.1"/>
</dbReference>
<dbReference type="PROSITE" id="PS00614">
    <property type="entry name" value="IGPS"/>
    <property type="match status" value="1"/>
</dbReference>
<evidence type="ECO:0000256" key="4">
    <source>
        <dbReference type="ARBA" id="ARBA00022793"/>
    </source>
</evidence>